<dbReference type="OrthoDB" id="397197at2"/>
<dbReference type="Proteomes" id="UP000290482">
    <property type="component" value="Chromosome"/>
</dbReference>
<keyword evidence="1" id="KW-0812">Transmembrane</keyword>
<feature type="transmembrane region" description="Helical" evidence="1">
    <location>
        <begin position="6"/>
        <end position="32"/>
    </location>
</feature>
<evidence type="ECO:0008006" key="4">
    <source>
        <dbReference type="Google" id="ProtNLM"/>
    </source>
</evidence>
<organism evidence="2 3">
    <name type="scientific">Metamycoplasma orale</name>
    <name type="common">Mycoplasma orale</name>
    <dbReference type="NCBI Taxonomy" id="2121"/>
    <lineage>
        <taxon>Bacteria</taxon>
        <taxon>Bacillati</taxon>
        <taxon>Mycoplasmatota</taxon>
        <taxon>Mycoplasmoidales</taxon>
        <taxon>Metamycoplasmataceae</taxon>
        <taxon>Metamycoplasma</taxon>
    </lineage>
</organism>
<dbReference type="AlphaFoldDB" id="A0A448ZXT4"/>
<name>A0A448ZXT4_METOS</name>
<dbReference type="KEGG" id="mob:NCTC10112_00560"/>
<accession>A0A448ZXT4</accession>
<gene>
    <name evidence="2" type="ORF">NCTC10112_00560</name>
</gene>
<dbReference type="EMBL" id="LR214940">
    <property type="protein sequence ID" value="VEU55964.1"/>
    <property type="molecule type" value="Genomic_DNA"/>
</dbReference>
<keyword evidence="3" id="KW-1185">Reference proteome</keyword>
<dbReference type="RefSeq" id="WP_022935739.1">
    <property type="nucleotide sequence ID" value="NZ_LR214940.1"/>
</dbReference>
<evidence type="ECO:0000256" key="1">
    <source>
        <dbReference type="SAM" id="Phobius"/>
    </source>
</evidence>
<evidence type="ECO:0000313" key="2">
    <source>
        <dbReference type="EMBL" id="VEU55964.1"/>
    </source>
</evidence>
<evidence type="ECO:0000313" key="3">
    <source>
        <dbReference type="Proteomes" id="UP000290482"/>
    </source>
</evidence>
<sequence>MTLDKKYILGISLGIVCLAIFIALIFVINYLLKRNMQKKERAKKENYAPCFSLLKRYCNKNNWRFFNGVEFKLKSQVIKANGPILLSKRALVLTHPIYFDTKIDGNCIEREWYKISPKNENKQKVFPNPLLSDEMIIKDILDIFPKNVPILLMFILINEEIEHDIYNVPGHIIFTNQSQLEQGFNEIITSLEETLDNKTIDEITKKLESFQK</sequence>
<protein>
    <recommendedName>
        <fullName evidence="4">NERD domain-containing protein</fullName>
    </recommendedName>
</protein>
<proteinExistence type="predicted"/>
<reference evidence="2 3" key="1">
    <citation type="submission" date="2019-01" db="EMBL/GenBank/DDBJ databases">
        <authorList>
            <consortium name="Pathogen Informatics"/>
        </authorList>
    </citation>
    <scope>NUCLEOTIDE SEQUENCE [LARGE SCALE GENOMIC DNA]</scope>
    <source>
        <strain evidence="2 3">NCTC10112</strain>
    </source>
</reference>
<keyword evidence="1" id="KW-1133">Transmembrane helix</keyword>
<keyword evidence="1" id="KW-0472">Membrane</keyword>